<evidence type="ECO:0000256" key="1">
    <source>
        <dbReference type="ARBA" id="ARBA00004167"/>
    </source>
</evidence>
<evidence type="ECO:0000256" key="2">
    <source>
        <dbReference type="ARBA" id="ARBA00022692"/>
    </source>
</evidence>
<keyword evidence="4 6" id="KW-0472">Membrane</keyword>
<comment type="caution">
    <text evidence="7">The sequence shown here is derived from an EMBL/GenBank/DDBJ whole genome shotgun (WGS) entry which is preliminary data.</text>
</comment>
<dbReference type="InterPro" id="IPR051694">
    <property type="entry name" value="Immunoregulatory_rcpt-like"/>
</dbReference>
<sequence>MATSLYVLQAAGITEPRCYYPDGSLDTDGYVCNVTAAAQRGGAGACWPPMSGAIWIQSCSVQNKTACCLTTDFGTGSCCNNSTFQWTPGYIVAVINGDGTNRLGPYVDVNGSTQGGTTATTSQTLSSPTATTTTAGSTTASAGGISSPTSSSFTPSPTSSSSLSTSSATARTVGLAVGIPVGLIALAAITALIIFMRRFKQEKIERKEMEEKMTRSELEHVAARHGSPPQYPPQSPPQEMPGREVAAAEMWGSDTPK</sequence>
<dbReference type="EMBL" id="NAJN01000482">
    <property type="protein sequence ID" value="TKA72685.1"/>
    <property type="molecule type" value="Genomic_DNA"/>
</dbReference>
<evidence type="ECO:0000313" key="7">
    <source>
        <dbReference type="EMBL" id="TKA72685.1"/>
    </source>
</evidence>
<accession>A0A4U0XDQ8</accession>
<evidence type="ECO:0008006" key="9">
    <source>
        <dbReference type="Google" id="ProtNLM"/>
    </source>
</evidence>
<evidence type="ECO:0000256" key="4">
    <source>
        <dbReference type="ARBA" id="ARBA00023136"/>
    </source>
</evidence>
<evidence type="ECO:0000313" key="8">
    <source>
        <dbReference type="Proteomes" id="UP000308768"/>
    </source>
</evidence>
<gene>
    <name evidence="7" type="ORF">B0A49_06685</name>
</gene>
<evidence type="ECO:0000256" key="5">
    <source>
        <dbReference type="SAM" id="MobiDB-lite"/>
    </source>
</evidence>
<proteinExistence type="predicted"/>
<organism evidence="7 8">
    <name type="scientific">Cryomyces minteri</name>
    <dbReference type="NCBI Taxonomy" id="331657"/>
    <lineage>
        <taxon>Eukaryota</taxon>
        <taxon>Fungi</taxon>
        <taxon>Dikarya</taxon>
        <taxon>Ascomycota</taxon>
        <taxon>Pezizomycotina</taxon>
        <taxon>Dothideomycetes</taxon>
        <taxon>Dothideomycetes incertae sedis</taxon>
        <taxon>Cryomyces</taxon>
    </lineage>
</organism>
<dbReference type="AlphaFoldDB" id="A0A4U0XDQ8"/>
<keyword evidence="8" id="KW-1185">Reference proteome</keyword>
<dbReference type="STRING" id="331657.A0A4U0XDQ8"/>
<feature type="transmembrane region" description="Helical" evidence="6">
    <location>
        <begin position="173"/>
        <end position="196"/>
    </location>
</feature>
<dbReference type="OrthoDB" id="5215637at2759"/>
<feature type="compositionally biased region" description="Pro residues" evidence="5">
    <location>
        <begin position="229"/>
        <end position="239"/>
    </location>
</feature>
<keyword evidence="2 6" id="KW-0812">Transmembrane</keyword>
<dbReference type="GO" id="GO:0016020">
    <property type="term" value="C:membrane"/>
    <property type="evidence" value="ECO:0007669"/>
    <property type="project" value="UniProtKB-SubCell"/>
</dbReference>
<evidence type="ECO:0000256" key="3">
    <source>
        <dbReference type="ARBA" id="ARBA00022989"/>
    </source>
</evidence>
<protein>
    <recommendedName>
        <fullName evidence="9">Mid2 domain-containing protein</fullName>
    </recommendedName>
</protein>
<feature type="region of interest" description="Disordered" evidence="5">
    <location>
        <begin position="210"/>
        <end position="257"/>
    </location>
</feature>
<comment type="subcellular location">
    <subcellularLocation>
        <location evidence="1">Membrane</location>
        <topology evidence="1">Single-pass membrane protein</topology>
    </subcellularLocation>
</comment>
<dbReference type="PANTHER" id="PTHR15549:SF30">
    <property type="entry name" value="MID2 DOMAIN-CONTAINING PROTEIN"/>
    <property type="match status" value="1"/>
</dbReference>
<reference evidence="7 8" key="1">
    <citation type="submission" date="2017-03" db="EMBL/GenBank/DDBJ databases">
        <title>Genomes of endolithic fungi from Antarctica.</title>
        <authorList>
            <person name="Coleine C."/>
            <person name="Masonjones S."/>
            <person name="Stajich J.E."/>
        </authorList>
    </citation>
    <scope>NUCLEOTIDE SEQUENCE [LARGE SCALE GENOMIC DNA]</scope>
    <source>
        <strain evidence="7 8">CCFEE 5187</strain>
    </source>
</reference>
<dbReference type="GO" id="GO:0071944">
    <property type="term" value="C:cell periphery"/>
    <property type="evidence" value="ECO:0007669"/>
    <property type="project" value="UniProtKB-ARBA"/>
</dbReference>
<dbReference type="PANTHER" id="PTHR15549">
    <property type="entry name" value="PAIRED IMMUNOGLOBULIN-LIKE TYPE 2 RECEPTOR"/>
    <property type="match status" value="1"/>
</dbReference>
<name>A0A4U0XDQ8_9PEZI</name>
<feature type="region of interest" description="Disordered" evidence="5">
    <location>
        <begin position="114"/>
        <end position="165"/>
    </location>
</feature>
<feature type="compositionally biased region" description="Basic and acidic residues" evidence="5">
    <location>
        <begin position="210"/>
        <end position="222"/>
    </location>
</feature>
<evidence type="ECO:0000256" key="6">
    <source>
        <dbReference type="SAM" id="Phobius"/>
    </source>
</evidence>
<dbReference type="Proteomes" id="UP000308768">
    <property type="component" value="Unassembled WGS sequence"/>
</dbReference>
<keyword evidence="3 6" id="KW-1133">Transmembrane helix</keyword>